<dbReference type="Proteomes" id="UP001598138">
    <property type="component" value="Unassembled WGS sequence"/>
</dbReference>
<evidence type="ECO:0000313" key="3">
    <source>
        <dbReference type="Proteomes" id="UP001598138"/>
    </source>
</evidence>
<accession>A0ABW6DD63</accession>
<dbReference type="CDD" id="cd02955">
    <property type="entry name" value="SSP411"/>
    <property type="match status" value="1"/>
</dbReference>
<dbReference type="InterPro" id="IPR012341">
    <property type="entry name" value="6hp_glycosidase-like_sf"/>
</dbReference>
<gene>
    <name evidence="2" type="ORF">U0R10_03850</name>
</gene>
<dbReference type="Gene3D" id="3.40.30.10">
    <property type="entry name" value="Glutaredoxin"/>
    <property type="match status" value="1"/>
</dbReference>
<name>A0ABW6DD63_9BACT</name>
<evidence type="ECO:0000259" key="1">
    <source>
        <dbReference type="Pfam" id="PF03190"/>
    </source>
</evidence>
<dbReference type="InterPro" id="IPR004879">
    <property type="entry name" value="Ssp411-like_TRX"/>
</dbReference>
<evidence type="ECO:0000313" key="2">
    <source>
        <dbReference type="EMBL" id="MFD3393748.1"/>
    </source>
</evidence>
<dbReference type="PANTHER" id="PTHR42899:SF1">
    <property type="entry name" value="SPERMATOGENESIS-ASSOCIATED PROTEIN 20"/>
    <property type="match status" value="1"/>
</dbReference>
<dbReference type="PIRSF" id="PIRSF006402">
    <property type="entry name" value="UCP006402_thioredoxin"/>
    <property type="match status" value="1"/>
</dbReference>
<proteinExistence type="predicted"/>
<feature type="domain" description="Spermatogenesis-associated protein 20-like TRX" evidence="1">
    <location>
        <begin position="2"/>
        <end position="156"/>
    </location>
</feature>
<dbReference type="Pfam" id="PF03190">
    <property type="entry name" value="Thioredox_DsbH"/>
    <property type="match status" value="1"/>
</dbReference>
<comment type="caution">
    <text evidence="2">The sequence shown here is derived from an EMBL/GenBank/DDBJ whole genome shotgun (WGS) entry which is preliminary data.</text>
</comment>
<dbReference type="EMBL" id="JBBKXZ010000001">
    <property type="protein sequence ID" value="MFD3393748.1"/>
    <property type="molecule type" value="Genomic_DNA"/>
</dbReference>
<dbReference type="InterPro" id="IPR024705">
    <property type="entry name" value="Ssp411"/>
</dbReference>
<protein>
    <submittedName>
        <fullName evidence="2">Thioredoxin domain-containing protein</fullName>
    </submittedName>
</protein>
<dbReference type="RefSeq" id="WP_377982631.1">
    <property type="nucleotide sequence ID" value="NZ_JBBKXZ010000001.1"/>
</dbReference>
<dbReference type="SUPFAM" id="SSF52833">
    <property type="entry name" value="Thioredoxin-like"/>
    <property type="match status" value="1"/>
</dbReference>
<sequence>MNQLQNQVSPYLLQHKDNPVHWLPWGNEALDLAIRLDKPIILSIGYAACHWCHVMEHESFENQQVADLMNEHFVCIKVDREERPDIDHIYMDALHQMGVSGGWPLNVFLMPDQKPFYGGTYFPKSNWLQLLNSIQSAFQNHKDELQQSADGFAANLEDKSIGLYPVELNELTPIIPEVLAKISKYLDPIFGGIQKAPKFPLPSLTLFIESFPEKLDTNFDVYIHSERQLEKMAQGGIYDQVGGGFSRYSVDSEWFCPHFEKMLYDNAQLVYVYSKAFQRTSNPLFEEVVNSTIHFLNRELRDSSGLYFASLDADSEGIEGQFYVWEFEELNSIIPYEKHAPFYQAFQIKRNGNWEENKNILFKNHSVLNVVYEKELQTLATVRAKRIRPQTDTKLLLAWNAMLGSGLVQASKGLNNHKFLENAIALEESMIGFWDIKNNLLLHQISYSNQPIYAFLDDYGSYGLFLIHLYNETAKVIYLEKLRKIVNGVYQNHDQMNYLFSFQSNLNAALISNKYEITDSVIPASNSMLCELFFWSGILLNDVTYTLRAKDMLAAVLEQAAANPLYHANWLRVYSEWMENPQALVKYNPSNYAKNELPQLRVTWVPIVDQSHAFLLCIGDRCLSPCESIDELLNQYNSI</sequence>
<dbReference type="Gene3D" id="1.50.10.10">
    <property type="match status" value="1"/>
</dbReference>
<dbReference type="InterPro" id="IPR008928">
    <property type="entry name" value="6-hairpin_glycosidase_sf"/>
</dbReference>
<dbReference type="SUPFAM" id="SSF48208">
    <property type="entry name" value="Six-hairpin glycosidases"/>
    <property type="match status" value="1"/>
</dbReference>
<keyword evidence="3" id="KW-1185">Reference proteome</keyword>
<dbReference type="InterPro" id="IPR036249">
    <property type="entry name" value="Thioredoxin-like_sf"/>
</dbReference>
<dbReference type="PANTHER" id="PTHR42899">
    <property type="entry name" value="SPERMATOGENESIS-ASSOCIATED PROTEIN 20"/>
    <property type="match status" value="1"/>
</dbReference>
<organism evidence="2 3">
    <name type="scientific">Aquirufa avitistagni</name>
    <dbReference type="NCBI Taxonomy" id="3104728"/>
    <lineage>
        <taxon>Bacteria</taxon>
        <taxon>Pseudomonadati</taxon>
        <taxon>Bacteroidota</taxon>
        <taxon>Cytophagia</taxon>
        <taxon>Cytophagales</taxon>
        <taxon>Flectobacillaceae</taxon>
        <taxon>Aquirufa</taxon>
    </lineage>
</organism>
<reference evidence="2 3" key="1">
    <citation type="submission" date="2024-03" db="EMBL/GenBank/DDBJ databases">
        <title>Aquirufa genome sequencing.</title>
        <authorList>
            <person name="Pitt A."/>
            <person name="Hahn M.W."/>
        </authorList>
    </citation>
    <scope>NUCLEOTIDE SEQUENCE [LARGE SCALE GENOMIC DNA]</scope>
    <source>
        <strain evidence="2 3">OSTEICH-129V</strain>
    </source>
</reference>